<dbReference type="Gene3D" id="3.90.550.10">
    <property type="entry name" value="Spore Coat Polysaccharide Biosynthesis Protein SpsA, Chain A"/>
    <property type="match status" value="1"/>
</dbReference>
<keyword evidence="6" id="KW-1185">Reference proteome</keyword>
<dbReference type="InterPro" id="IPR050748">
    <property type="entry name" value="Glycosyltrans_8_dom-fam"/>
</dbReference>
<keyword evidence="3" id="KW-0479">Metal-binding</keyword>
<protein>
    <submittedName>
        <fullName evidence="5">DUF4422 domain-containing protein</fullName>
    </submittedName>
</protein>
<dbReference type="Pfam" id="PF14393">
    <property type="entry name" value="DUF4422"/>
    <property type="match status" value="1"/>
</dbReference>
<dbReference type="EMBL" id="SJDU01000053">
    <property type="protein sequence ID" value="TKZ35797.1"/>
    <property type="molecule type" value="Genomic_DNA"/>
</dbReference>
<dbReference type="InterPro" id="IPR025536">
    <property type="entry name" value="DUF4422"/>
</dbReference>
<proteinExistence type="predicted"/>
<reference evidence="5 6" key="1">
    <citation type="journal article" date="2019" name="Anaerobe">
        <title>Brachyspira catarrhinii sp. nov., an anaerobic intestinal spirochaete isolated from vervet monkeys may have been misidentified as Brachyspira aalborgi in previous studies.</title>
        <authorList>
            <person name="Phillips N.D."/>
            <person name="La T."/>
            <person name="Hampson D.J."/>
        </authorList>
    </citation>
    <scope>NUCLEOTIDE SEQUENCE [LARGE SCALE GENOMIC DNA]</scope>
    <source>
        <strain evidence="5 6">Z12</strain>
    </source>
</reference>
<sequence>MFIVPKDIFFDYCEFIFSFLFHFKDKIKFHNPSIFEKRTMGYIGEILTGIYFTNLNYSKKVELISFPIYFIENTDLECDIKPAFKDKNITVCFSSDNNYIKYISVAIESLIEHSDKNNNYDILIFEKEIKRHFKDKILLQISKHNNISIRFINIKVLANKYLSNINKTINHYNESIFYRYYIPQLLKKYNKAVYLDCDLIILDDIADLYNIDLENNSLGAVRDIEMHRWLKDRKIRQEKIDFNNNMGIKDSTKYFNSGVLIMNLEKMRELNATNKLINITLDKLKNI</sequence>
<dbReference type="Proteomes" id="UP000310168">
    <property type="component" value="Unassembled WGS sequence"/>
</dbReference>
<evidence type="ECO:0000313" key="6">
    <source>
        <dbReference type="Proteomes" id="UP000310168"/>
    </source>
</evidence>
<comment type="caution">
    <text evidence="5">The sequence shown here is derived from an EMBL/GenBank/DDBJ whole genome shotgun (WGS) entry which is preliminary data.</text>
</comment>
<dbReference type="InterPro" id="IPR002495">
    <property type="entry name" value="Glyco_trans_8"/>
</dbReference>
<gene>
    <name evidence="5" type="ORF">EZH24_03375</name>
</gene>
<evidence type="ECO:0000256" key="1">
    <source>
        <dbReference type="ARBA" id="ARBA00022676"/>
    </source>
</evidence>
<evidence type="ECO:0000256" key="2">
    <source>
        <dbReference type="ARBA" id="ARBA00022679"/>
    </source>
</evidence>
<keyword evidence="1" id="KW-0328">Glycosyltransferase</keyword>
<dbReference type="PANTHER" id="PTHR13778">
    <property type="entry name" value="GLYCOSYLTRANSFERASE 8 DOMAIN-CONTAINING PROTEIN"/>
    <property type="match status" value="1"/>
</dbReference>
<organism evidence="5 6">
    <name type="scientific">Brachyspira catarrhinii</name>
    <dbReference type="NCBI Taxonomy" id="2528966"/>
    <lineage>
        <taxon>Bacteria</taxon>
        <taxon>Pseudomonadati</taxon>
        <taxon>Spirochaetota</taxon>
        <taxon>Spirochaetia</taxon>
        <taxon>Brachyspirales</taxon>
        <taxon>Brachyspiraceae</taxon>
        <taxon>Brachyspira</taxon>
    </lineage>
</organism>
<dbReference type="Pfam" id="PF01501">
    <property type="entry name" value="Glyco_transf_8"/>
    <property type="match status" value="1"/>
</dbReference>
<name>A0ABY2TSE8_9SPIR</name>
<evidence type="ECO:0000256" key="3">
    <source>
        <dbReference type="ARBA" id="ARBA00022723"/>
    </source>
</evidence>
<feature type="domain" description="DUF4422" evidence="4">
    <location>
        <begin position="1"/>
        <end position="53"/>
    </location>
</feature>
<evidence type="ECO:0000259" key="4">
    <source>
        <dbReference type="Pfam" id="PF14393"/>
    </source>
</evidence>
<dbReference type="InterPro" id="IPR029044">
    <property type="entry name" value="Nucleotide-diphossugar_trans"/>
</dbReference>
<dbReference type="SUPFAM" id="SSF53448">
    <property type="entry name" value="Nucleotide-diphospho-sugar transferases"/>
    <property type="match status" value="1"/>
</dbReference>
<accession>A0ABY2TSE8</accession>
<evidence type="ECO:0000313" key="5">
    <source>
        <dbReference type="EMBL" id="TKZ35797.1"/>
    </source>
</evidence>
<keyword evidence="2" id="KW-0808">Transferase</keyword>
<dbReference type="PANTHER" id="PTHR13778:SF47">
    <property type="entry name" value="LIPOPOLYSACCHARIDE 1,3-GALACTOSYLTRANSFERASE"/>
    <property type="match status" value="1"/>
</dbReference>